<name>A0AAE0NUI9_9PEZI</name>
<dbReference type="AlphaFoldDB" id="A0AAE0NUI9"/>
<keyword evidence="3" id="KW-1185">Reference proteome</keyword>
<protein>
    <submittedName>
        <fullName evidence="2">Heterokaryon incompatibility protein-domain-containing protein</fullName>
    </submittedName>
</protein>
<comment type="caution">
    <text evidence="2">The sequence shown here is derived from an EMBL/GenBank/DDBJ whole genome shotgun (WGS) entry which is preliminary data.</text>
</comment>
<dbReference type="InterPro" id="IPR010730">
    <property type="entry name" value="HET"/>
</dbReference>
<proteinExistence type="predicted"/>
<evidence type="ECO:0000313" key="2">
    <source>
        <dbReference type="EMBL" id="KAK3387779.1"/>
    </source>
</evidence>
<dbReference type="Proteomes" id="UP001285441">
    <property type="component" value="Unassembled WGS sequence"/>
</dbReference>
<accession>A0AAE0NUI9</accession>
<evidence type="ECO:0000313" key="3">
    <source>
        <dbReference type="Proteomes" id="UP001285441"/>
    </source>
</evidence>
<feature type="domain" description="Heterokaryon incompatibility" evidence="1">
    <location>
        <begin position="63"/>
        <end position="158"/>
    </location>
</feature>
<evidence type="ECO:0000259" key="1">
    <source>
        <dbReference type="Pfam" id="PF06985"/>
    </source>
</evidence>
<dbReference type="PANTHER" id="PTHR10622">
    <property type="entry name" value="HET DOMAIN-CONTAINING PROTEIN"/>
    <property type="match status" value="1"/>
</dbReference>
<gene>
    <name evidence="2" type="ORF">B0H63DRAFT_559234</name>
</gene>
<dbReference type="PANTHER" id="PTHR10622:SF11">
    <property type="entry name" value="HET-DOMAIN-CONTAINING PROTEIN"/>
    <property type="match status" value="1"/>
</dbReference>
<organism evidence="2 3">
    <name type="scientific">Podospora didyma</name>
    <dbReference type="NCBI Taxonomy" id="330526"/>
    <lineage>
        <taxon>Eukaryota</taxon>
        <taxon>Fungi</taxon>
        <taxon>Dikarya</taxon>
        <taxon>Ascomycota</taxon>
        <taxon>Pezizomycotina</taxon>
        <taxon>Sordariomycetes</taxon>
        <taxon>Sordariomycetidae</taxon>
        <taxon>Sordariales</taxon>
        <taxon>Podosporaceae</taxon>
        <taxon>Podospora</taxon>
    </lineage>
</organism>
<reference evidence="2" key="2">
    <citation type="submission" date="2023-06" db="EMBL/GenBank/DDBJ databases">
        <authorList>
            <consortium name="Lawrence Berkeley National Laboratory"/>
            <person name="Haridas S."/>
            <person name="Hensen N."/>
            <person name="Bonometti L."/>
            <person name="Westerberg I."/>
            <person name="Brannstrom I.O."/>
            <person name="Guillou S."/>
            <person name="Cros-Aarteil S."/>
            <person name="Calhoun S."/>
            <person name="Kuo A."/>
            <person name="Mondo S."/>
            <person name="Pangilinan J."/>
            <person name="Riley R."/>
            <person name="LaButti K."/>
            <person name="Andreopoulos B."/>
            <person name="Lipzen A."/>
            <person name="Chen C."/>
            <person name="Yanf M."/>
            <person name="Daum C."/>
            <person name="Ng V."/>
            <person name="Clum A."/>
            <person name="Steindorff A."/>
            <person name="Ohm R."/>
            <person name="Martin F."/>
            <person name="Silar P."/>
            <person name="Natvig D."/>
            <person name="Lalanne C."/>
            <person name="Gautier V."/>
            <person name="Ament-velasquez S.L."/>
            <person name="Kruys A."/>
            <person name="Hutchinson M.I."/>
            <person name="Powell A.J."/>
            <person name="Barry K."/>
            <person name="Miller A.N."/>
            <person name="Grigoriev I.V."/>
            <person name="Debuchy R."/>
            <person name="Gladieux P."/>
            <person name="Thoren M.H."/>
            <person name="Johannesson H."/>
        </authorList>
    </citation>
    <scope>NUCLEOTIDE SEQUENCE</scope>
    <source>
        <strain evidence="2">CBS 232.78</strain>
    </source>
</reference>
<dbReference type="EMBL" id="JAULSW010000003">
    <property type="protein sequence ID" value="KAK3387779.1"/>
    <property type="molecule type" value="Genomic_DNA"/>
</dbReference>
<sequence length="202" mass="22354">MLRPDVGHNNHIKGGAIGAIVVYSARLDVNQSVTHGVEALRLRTSPSSAQILAEIHRGLDTAILSHAWGDEEVLLKDLADGTAKTKGGYAKIQFCGDQAERDELRFFWVDTCCIDKSDNAEFQHALNSMFDWYRRTAKCYLCLSSRCLSSSAGHRQLQPGTSRPTERMCNPKMGLPEAQCPSNYQPLLYGLEAGISTEQMVH</sequence>
<reference evidence="2" key="1">
    <citation type="journal article" date="2023" name="Mol. Phylogenet. Evol.">
        <title>Genome-scale phylogeny and comparative genomics of the fungal order Sordariales.</title>
        <authorList>
            <person name="Hensen N."/>
            <person name="Bonometti L."/>
            <person name="Westerberg I."/>
            <person name="Brannstrom I.O."/>
            <person name="Guillou S."/>
            <person name="Cros-Aarteil S."/>
            <person name="Calhoun S."/>
            <person name="Haridas S."/>
            <person name="Kuo A."/>
            <person name="Mondo S."/>
            <person name="Pangilinan J."/>
            <person name="Riley R."/>
            <person name="LaButti K."/>
            <person name="Andreopoulos B."/>
            <person name="Lipzen A."/>
            <person name="Chen C."/>
            <person name="Yan M."/>
            <person name="Daum C."/>
            <person name="Ng V."/>
            <person name="Clum A."/>
            <person name="Steindorff A."/>
            <person name="Ohm R.A."/>
            <person name="Martin F."/>
            <person name="Silar P."/>
            <person name="Natvig D.O."/>
            <person name="Lalanne C."/>
            <person name="Gautier V."/>
            <person name="Ament-Velasquez S.L."/>
            <person name="Kruys A."/>
            <person name="Hutchinson M.I."/>
            <person name="Powell A.J."/>
            <person name="Barry K."/>
            <person name="Miller A.N."/>
            <person name="Grigoriev I.V."/>
            <person name="Debuchy R."/>
            <person name="Gladieux P."/>
            <person name="Hiltunen Thoren M."/>
            <person name="Johannesson H."/>
        </authorList>
    </citation>
    <scope>NUCLEOTIDE SEQUENCE</scope>
    <source>
        <strain evidence="2">CBS 232.78</strain>
    </source>
</reference>
<dbReference type="Pfam" id="PF06985">
    <property type="entry name" value="HET"/>
    <property type="match status" value="1"/>
</dbReference>